<dbReference type="EMBL" id="PQFF01000174">
    <property type="protein sequence ID" value="RHZ77157.1"/>
    <property type="molecule type" value="Genomic_DNA"/>
</dbReference>
<keyword evidence="2" id="KW-1185">Reference proteome</keyword>
<reference evidence="1 2" key="1">
    <citation type="submission" date="2018-08" db="EMBL/GenBank/DDBJ databases">
        <title>Genome and evolution of the arbuscular mycorrhizal fungus Diversispora epigaea (formerly Glomus versiforme) and its bacterial endosymbionts.</title>
        <authorList>
            <person name="Sun X."/>
            <person name="Fei Z."/>
            <person name="Harrison M."/>
        </authorList>
    </citation>
    <scope>NUCLEOTIDE SEQUENCE [LARGE SCALE GENOMIC DNA]</scope>
    <source>
        <strain evidence="1 2">IT104</strain>
    </source>
</reference>
<proteinExistence type="predicted"/>
<name>A0A397IQA8_9GLOM</name>
<organism evidence="1 2">
    <name type="scientific">Diversispora epigaea</name>
    <dbReference type="NCBI Taxonomy" id="1348612"/>
    <lineage>
        <taxon>Eukaryota</taxon>
        <taxon>Fungi</taxon>
        <taxon>Fungi incertae sedis</taxon>
        <taxon>Mucoromycota</taxon>
        <taxon>Glomeromycotina</taxon>
        <taxon>Glomeromycetes</taxon>
        <taxon>Diversisporales</taxon>
        <taxon>Diversisporaceae</taxon>
        <taxon>Diversispora</taxon>
    </lineage>
</organism>
<gene>
    <name evidence="1" type="ORF">Glove_184g91</name>
</gene>
<dbReference type="AlphaFoldDB" id="A0A397IQA8"/>
<comment type="caution">
    <text evidence="1">The sequence shown here is derived from an EMBL/GenBank/DDBJ whole genome shotgun (WGS) entry which is preliminary data.</text>
</comment>
<evidence type="ECO:0000313" key="1">
    <source>
        <dbReference type="EMBL" id="RHZ77157.1"/>
    </source>
</evidence>
<dbReference type="OrthoDB" id="2423641at2759"/>
<accession>A0A397IQA8</accession>
<evidence type="ECO:0008006" key="3">
    <source>
        <dbReference type="Google" id="ProtNLM"/>
    </source>
</evidence>
<protein>
    <recommendedName>
        <fullName evidence="3">Integrase catalytic domain-containing protein</fullName>
    </recommendedName>
</protein>
<sequence length="569" mass="65951">MSSYKVDPRTNRPILYLLDQKESLWKRFSEIYPNGMKRTAFMARIEDGPYKYREDLGGLCSICAEYGYEDLAKIIRLHIENLPVQNKLLQDVELIKRHMKREYVCEISVGNNGHIEHNECIDHCLLYAFESILSTEEKQLLNDKKEKLFHYYAHQTRKVFLNAQVQANLLELDSDGAVLIVDYKMRILPKSARESKSEFFGKKGWTLHSILMYTKSENDEKLAVAAFDHWSADTRQDAWTHNIRCCQCSNLYSFFDELESILSTEEKQLLNDKKEKLFHYYAHQTRKVFLNAQVQANLLELDSDGAVLIVDYKMRILPKSARESKSEFFGKKGWTLHSILMYTKSENDEKLAVAAFDHWSADTRQDAWFTALSLHAVFDVMFKKPKWITLISDNGPHYHNSEMMLILAHWKDWYDIEVRKWIFLEAGEAKTAIDSHHAQIAHAIKRYVRVGFEIKEGIDIENAIKDLCGTSIGELNPNREKNDKKIKSLVGISNMNEWKWPIDGPFAGSILARSLSNIGDFTNYSFTQIQKLSKSEIIKPSPTFTTPSVPKSLWTIPMPNLGSNLLLYF</sequence>
<dbReference type="Proteomes" id="UP000266861">
    <property type="component" value="Unassembled WGS sequence"/>
</dbReference>
<evidence type="ECO:0000313" key="2">
    <source>
        <dbReference type="Proteomes" id="UP000266861"/>
    </source>
</evidence>